<dbReference type="EMBL" id="UINC01173663">
    <property type="protein sequence ID" value="SVD79380.1"/>
    <property type="molecule type" value="Genomic_DNA"/>
</dbReference>
<organism evidence="1">
    <name type="scientific">marine metagenome</name>
    <dbReference type="NCBI Taxonomy" id="408172"/>
    <lineage>
        <taxon>unclassified sequences</taxon>
        <taxon>metagenomes</taxon>
        <taxon>ecological metagenomes</taxon>
    </lineage>
</organism>
<protein>
    <submittedName>
        <fullName evidence="1">Uncharacterized protein</fullName>
    </submittedName>
</protein>
<sequence>MPFILDQTGYIRHWLVIPEDTAPYAGDPGTDPDLRKQIVEPIGEAPTDATIGSPGPYDSTWKFYDPGQNIFVEQSGFWHNLSVLNTYGVTHLIAPEDGSYQARFWSCGAGDLWIDRNHVTRNLG</sequence>
<feature type="non-terminal residue" evidence="1">
    <location>
        <position position="124"/>
    </location>
</feature>
<reference evidence="1" key="1">
    <citation type="submission" date="2018-05" db="EMBL/GenBank/DDBJ databases">
        <authorList>
            <person name="Lanie J.A."/>
            <person name="Ng W.-L."/>
            <person name="Kazmierczak K.M."/>
            <person name="Andrzejewski T.M."/>
            <person name="Davidsen T.M."/>
            <person name="Wayne K.J."/>
            <person name="Tettelin H."/>
            <person name="Glass J.I."/>
            <person name="Rusch D."/>
            <person name="Podicherti R."/>
            <person name="Tsui H.-C.T."/>
            <person name="Winkler M.E."/>
        </authorList>
    </citation>
    <scope>NUCLEOTIDE SEQUENCE</scope>
</reference>
<gene>
    <name evidence="1" type="ORF">METZ01_LOCUS432234</name>
</gene>
<evidence type="ECO:0000313" key="1">
    <source>
        <dbReference type="EMBL" id="SVD79380.1"/>
    </source>
</evidence>
<dbReference type="AlphaFoldDB" id="A0A382Y8E0"/>
<accession>A0A382Y8E0</accession>
<name>A0A382Y8E0_9ZZZZ</name>
<proteinExistence type="predicted"/>